<dbReference type="PANTHER" id="PTHR30289:SF1">
    <property type="entry name" value="PEBP (PHOSPHATIDYLETHANOLAMINE-BINDING PROTEIN) FAMILY PROTEIN"/>
    <property type="match status" value="1"/>
</dbReference>
<dbReference type="CDD" id="cd00865">
    <property type="entry name" value="PEBP_bact_arch"/>
    <property type="match status" value="1"/>
</dbReference>
<proteinExistence type="inferred from homology"/>
<evidence type="ECO:0000256" key="1">
    <source>
        <dbReference type="ARBA" id="ARBA00007120"/>
    </source>
</evidence>
<dbReference type="STRING" id="262209.AWH69_12070"/>
<dbReference type="InterPro" id="IPR005247">
    <property type="entry name" value="YbhB_YbcL/LppC-like"/>
</dbReference>
<dbReference type="AlphaFoldDB" id="A0A176QBR7"/>
<dbReference type="InterPro" id="IPR008914">
    <property type="entry name" value="PEBP"/>
</dbReference>
<dbReference type="RefSeq" id="WP_068275884.1">
    <property type="nucleotide sequence ID" value="NZ_LQZG01000003.1"/>
</dbReference>
<evidence type="ECO:0000313" key="2">
    <source>
        <dbReference type="EMBL" id="OAB87098.1"/>
    </source>
</evidence>
<dbReference type="PANTHER" id="PTHR30289">
    <property type="entry name" value="UNCHARACTERIZED PROTEIN YBCL-RELATED"/>
    <property type="match status" value="1"/>
</dbReference>
<dbReference type="Pfam" id="PF01161">
    <property type="entry name" value="PBP"/>
    <property type="match status" value="1"/>
</dbReference>
<sequence length="186" mass="19461">MDLDSRPTAPEPYDLLPQVPPFEVRSDTFADGQALPEAQVFDDWGFEGGNRSPHLAWSGAPEGTKSYAVSCFDPDAPTPAGFWHWTVLGIPADVTELAEDAGAEGGSGLPDGAFMTATDYGTKAFGGAAPPAGDRAHRYVFAVHALDVEPDALPVDDSVTCTVAAFNYLGATIARAVVTGTYQTPA</sequence>
<comment type="similarity">
    <text evidence="1">Belongs to the UPF0098 family.</text>
</comment>
<organism evidence="2 3">
    <name type="scientific">Janibacter melonis</name>
    <dbReference type="NCBI Taxonomy" id="262209"/>
    <lineage>
        <taxon>Bacteria</taxon>
        <taxon>Bacillati</taxon>
        <taxon>Actinomycetota</taxon>
        <taxon>Actinomycetes</taxon>
        <taxon>Micrococcales</taxon>
        <taxon>Intrasporangiaceae</taxon>
        <taxon>Janibacter</taxon>
    </lineage>
</organism>
<gene>
    <name evidence="2" type="ORF">AWH69_12070</name>
</gene>
<dbReference type="NCBIfam" id="TIGR00481">
    <property type="entry name" value="YbhB/YbcL family Raf kinase inhibitor-like protein"/>
    <property type="match status" value="1"/>
</dbReference>
<dbReference type="InterPro" id="IPR036610">
    <property type="entry name" value="PEBP-like_sf"/>
</dbReference>
<name>A0A176QBR7_9MICO</name>
<dbReference type="EMBL" id="LQZG01000003">
    <property type="protein sequence ID" value="OAB87098.1"/>
    <property type="molecule type" value="Genomic_DNA"/>
</dbReference>
<protein>
    <submittedName>
        <fullName evidence="2">PEBP family protein</fullName>
    </submittedName>
</protein>
<reference evidence="2 3" key="1">
    <citation type="submission" date="2016-01" db="EMBL/GenBank/DDBJ databases">
        <title>Janibacter melonis strain CD11_4 genome sequencing and assembly.</title>
        <authorList>
            <person name="Nair G.R."/>
            <person name="Kaur G."/>
            <person name="Chander A.M."/>
            <person name="Mayilraj S."/>
        </authorList>
    </citation>
    <scope>NUCLEOTIDE SEQUENCE [LARGE SCALE GENOMIC DNA]</scope>
    <source>
        <strain evidence="2 3">CD11-4</strain>
    </source>
</reference>
<keyword evidence="3" id="KW-1185">Reference proteome</keyword>
<dbReference type="Proteomes" id="UP000076976">
    <property type="component" value="Unassembled WGS sequence"/>
</dbReference>
<dbReference type="SUPFAM" id="SSF49777">
    <property type="entry name" value="PEBP-like"/>
    <property type="match status" value="1"/>
</dbReference>
<comment type="caution">
    <text evidence="2">The sequence shown here is derived from an EMBL/GenBank/DDBJ whole genome shotgun (WGS) entry which is preliminary data.</text>
</comment>
<dbReference type="Gene3D" id="3.90.280.10">
    <property type="entry name" value="PEBP-like"/>
    <property type="match status" value="1"/>
</dbReference>
<accession>A0A176QBR7</accession>
<evidence type="ECO:0000313" key="3">
    <source>
        <dbReference type="Proteomes" id="UP000076976"/>
    </source>
</evidence>